<feature type="transmembrane region" description="Helical" evidence="2">
    <location>
        <begin position="82"/>
        <end position="108"/>
    </location>
</feature>
<evidence type="ECO:0000313" key="4">
    <source>
        <dbReference type="EMBL" id="RKN18453.1"/>
    </source>
</evidence>
<feature type="transmembrane region" description="Helical" evidence="2">
    <location>
        <begin position="43"/>
        <end position="62"/>
    </location>
</feature>
<protein>
    <submittedName>
        <fullName evidence="3">ABC transporter permease</fullName>
    </submittedName>
</protein>
<evidence type="ECO:0000313" key="5">
    <source>
        <dbReference type="Proteomes" id="UP000268652"/>
    </source>
</evidence>
<keyword evidence="5" id="KW-1185">Reference proteome</keyword>
<comment type="caution">
    <text evidence="3">The sequence shown here is derived from an EMBL/GenBank/DDBJ whole genome shotgun (WGS) entry which is preliminary data.</text>
</comment>
<evidence type="ECO:0000256" key="2">
    <source>
        <dbReference type="SAM" id="Phobius"/>
    </source>
</evidence>
<dbReference type="EMBL" id="RBDY01000019">
    <property type="protein sequence ID" value="RKN18453.1"/>
    <property type="molecule type" value="Genomic_DNA"/>
</dbReference>
<dbReference type="RefSeq" id="WP_120698872.1">
    <property type="nucleotide sequence ID" value="NZ_RBDX01000022.1"/>
</dbReference>
<dbReference type="AlphaFoldDB" id="A0A3A9W9N4"/>
<dbReference type="Proteomes" id="UP000275024">
    <property type="component" value="Unassembled WGS sequence"/>
</dbReference>
<name>A0A3A9W9N4_9ACTN</name>
<feature type="transmembrane region" description="Helical" evidence="2">
    <location>
        <begin position="115"/>
        <end position="134"/>
    </location>
</feature>
<organism evidence="3 6">
    <name type="scientific">Streptomyces radicis</name>
    <dbReference type="NCBI Taxonomy" id="1750517"/>
    <lineage>
        <taxon>Bacteria</taxon>
        <taxon>Bacillati</taxon>
        <taxon>Actinomycetota</taxon>
        <taxon>Actinomycetes</taxon>
        <taxon>Kitasatosporales</taxon>
        <taxon>Streptomycetaceae</taxon>
        <taxon>Streptomyces</taxon>
    </lineage>
</organism>
<sequence>MTVPQPAPDDRPEPSPTGEGPPDGGTPGQRTDWRREIADGVRVALPLAVASGLVLGLLWLWLAPRVPLVSDGRSVLLANSEGQQAIAADGTFLLLGLAIGAVAGGVVFALRRTGGVALVLGLAAGALAGSWLAWQLGMWLGPTDDVAAAARDAGVDNVFDAPLRIGAKGVIFGLPAAAVGVHLLCQAVLGPRDPEPVPVELPQWRE</sequence>
<keyword evidence="2" id="KW-1133">Transmembrane helix</keyword>
<dbReference type="Proteomes" id="UP000268652">
    <property type="component" value="Unassembled WGS sequence"/>
</dbReference>
<feature type="region of interest" description="Disordered" evidence="1">
    <location>
        <begin position="1"/>
        <end position="31"/>
    </location>
</feature>
<proteinExistence type="predicted"/>
<dbReference type="EMBL" id="RBDX01000022">
    <property type="protein sequence ID" value="RKN06084.1"/>
    <property type="molecule type" value="Genomic_DNA"/>
</dbReference>
<evidence type="ECO:0000313" key="3">
    <source>
        <dbReference type="EMBL" id="RKN06084.1"/>
    </source>
</evidence>
<evidence type="ECO:0000256" key="1">
    <source>
        <dbReference type="SAM" id="MobiDB-lite"/>
    </source>
</evidence>
<keyword evidence="2" id="KW-0472">Membrane</keyword>
<evidence type="ECO:0000313" key="6">
    <source>
        <dbReference type="Proteomes" id="UP000275024"/>
    </source>
</evidence>
<reference evidence="5 6" key="1">
    <citation type="submission" date="2018-09" db="EMBL/GenBank/DDBJ databases">
        <title>Streptomyces sp. nov. DS1-2, an endophytic actinomycete isolated from roots of Dendrobium scabrilingue.</title>
        <authorList>
            <person name="Kuncharoen N."/>
            <person name="Kudo T."/>
            <person name="Ohkuma M."/>
            <person name="Yuki M."/>
            <person name="Tanasupawat S."/>
        </authorList>
    </citation>
    <scope>NUCLEOTIDE SEQUENCE [LARGE SCALE GENOMIC DNA]</scope>
    <source>
        <strain evidence="3 6">AZ1-7</strain>
        <strain evidence="4 5">DS1-2</strain>
    </source>
</reference>
<gene>
    <name evidence="4" type="ORF">D7318_21855</name>
    <name evidence="3" type="ORF">D7319_22995</name>
</gene>
<keyword evidence="2" id="KW-0812">Transmembrane</keyword>
<accession>A0A3A9W9N4</accession>
<dbReference type="OrthoDB" id="4350296at2"/>